<feature type="signal peptide" evidence="1">
    <location>
        <begin position="1"/>
        <end position="25"/>
    </location>
</feature>
<protein>
    <recommendedName>
        <fullName evidence="4">Lipocalin-like domain-containing protein</fullName>
    </recommendedName>
</protein>
<name>A0ABR7MDX0_9BACT</name>
<keyword evidence="1" id="KW-0732">Signal</keyword>
<comment type="caution">
    <text evidence="2">The sequence shown here is derived from an EMBL/GenBank/DDBJ whole genome shotgun (WGS) entry which is preliminary data.</text>
</comment>
<gene>
    <name evidence="2" type="ORF">BC349_16780</name>
</gene>
<proteinExistence type="predicted"/>
<sequence>MKSRKILRLLVLPLATLIITGSSCNKDDDEPAKTKTELLTSGAWKMSAHTVNPAQDLDGDGQSDDSDVFATYDACDKDDLTSFSTNGSGIISEGATKCDPSDPASYPFTWQWSNNETVLSLLGEDFTLIELTSSTLKVSFSYSDAGSTYTETLTFTH</sequence>
<keyword evidence="3" id="KW-1185">Reference proteome</keyword>
<reference evidence="2 3" key="1">
    <citation type="submission" date="2016-07" db="EMBL/GenBank/DDBJ databases">
        <title>Genome analysis of Flavihumibacter stibioxidans YS-17.</title>
        <authorList>
            <person name="Shi K."/>
            <person name="Han Y."/>
            <person name="Wang G."/>
        </authorList>
    </citation>
    <scope>NUCLEOTIDE SEQUENCE [LARGE SCALE GENOMIC DNA]</scope>
    <source>
        <strain evidence="2 3">YS-17</strain>
    </source>
</reference>
<dbReference type="RefSeq" id="WP_187258034.1">
    <property type="nucleotide sequence ID" value="NZ_JBHULF010000019.1"/>
</dbReference>
<dbReference type="Proteomes" id="UP000765802">
    <property type="component" value="Unassembled WGS sequence"/>
</dbReference>
<evidence type="ECO:0000256" key="1">
    <source>
        <dbReference type="SAM" id="SignalP"/>
    </source>
</evidence>
<dbReference type="PROSITE" id="PS51257">
    <property type="entry name" value="PROKAR_LIPOPROTEIN"/>
    <property type="match status" value="1"/>
</dbReference>
<evidence type="ECO:0008006" key="4">
    <source>
        <dbReference type="Google" id="ProtNLM"/>
    </source>
</evidence>
<organism evidence="2 3">
    <name type="scientific">Flavihumibacter stibioxidans</name>
    <dbReference type="NCBI Taxonomy" id="1834163"/>
    <lineage>
        <taxon>Bacteria</taxon>
        <taxon>Pseudomonadati</taxon>
        <taxon>Bacteroidota</taxon>
        <taxon>Chitinophagia</taxon>
        <taxon>Chitinophagales</taxon>
        <taxon>Chitinophagaceae</taxon>
        <taxon>Flavihumibacter</taxon>
    </lineage>
</organism>
<dbReference type="EMBL" id="MBUA01000029">
    <property type="protein sequence ID" value="MBC6492714.1"/>
    <property type="molecule type" value="Genomic_DNA"/>
</dbReference>
<evidence type="ECO:0000313" key="2">
    <source>
        <dbReference type="EMBL" id="MBC6492714.1"/>
    </source>
</evidence>
<feature type="chain" id="PRO_5046068736" description="Lipocalin-like domain-containing protein" evidence="1">
    <location>
        <begin position="26"/>
        <end position="157"/>
    </location>
</feature>
<accession>A0ABR7MDX0</accession>
<evidence type="ECO:0000313" key="3">
    <source>
        <dbReference type="Proteomes" id="UP000765802"/>
    </source>
</evidence>